<dbReference type="InterPro" id="IPR002110">
    <property type="entry name" value="Ankyrin_rpt"/>
</dbReference>
<feature type="transmembrane region" description="Helical" evidence="8">
    <location>
        <begin position="418"/>
        <end position="439"/>
    </location>
</feature>
<feature type="repeat" description="ANK" evidence="7">
    <location>
        <begin position="114"/>
        <end position="147"/>
    </location>
</feature>
<dbReference type="PROSITE" id="PS50088">
    <property type="entry name" value="ANK_REPEAT"/>
    <property type="match status" value="6"/>
</dbReference>
<dbReference type="Pfam" id="PF12796">
    <property type="entry name" value="Ank_2"/>
    <property type="match status" value="4"/>
</dbReference>
<protein>
    <recommendedName>
        <fullName evidence="9">PGG domain-containing protein</fullName>
    </recommendedName>
</protein>
<evidence type="ECO:0000313" key="10">
    <source>
        <dbReference type="EMBL" id="KAK1304033.1"/>
    </source>
</evidence>
<evidence type="ECO:0000259" key="9">
    <source>
        <dbReference type="Pfam" id="PF13962"/>
    </source>
</evidence>
<evidence type="ECO:0000256" key="1">
    <source>
        <dbReference type="ARBA" id="ARBA00004141"/>
    </source>
</evidence>
<organism evidence="10 11">
    <name type="scientific">Acorus calamus</name>
    <name type="common">Sweet flag</name>
    <dbReference type="NCBI Taxonomy" id="4465"/>
    <lineage>
        <taxon>Eukaryota</taxon>
        <taxon>Viridiplantae</taxon>
        <taxon>Streptophyta</taxon>
        <taxon>Embryophyta</taxon>
        <taxon>Tracheophyta</taxon>
        <taxon>Spermatophyta</taxon>
        <taxon>Magnoliopsida</taxon>
        <taxon>Liliopsida</taxon>
        <taxon>Acoraceae</taxon>
        <taxon>Acorus</taxon>
    </lineage>
</organism>
<evidence type="ECO:0000256" key="6">
    <source>
        <dbReference type="ARBA" id="ARBA00023136"/>
    </source>
</evidence>
<feature type="transmembrane region" description="Helical" evidence="8">
    <location>
        <begin position="495"/>
        <end position="518"/>
    </location>
</feature>
<feature type="repeat" description="ANK" evidence="7">
    <location>
        <begin position="182"/>
        <end position="214"/>
    </location>
</feature>
<accession>A0AAV9DS20</accession>
<dbReference type="GO" id="GO:0005886">
    <property type="term" value="C:plasma membrane"/>
    <property type="evidence" value="ECO:0007669"/>
    <property type="project" value="TreeGrafter"/>
</dbReference>
<dbReference type="InterPro" id="IPR026961">
    <property type="entry name" value="PGG_dom"/>
</dbReference>
<feature type="repeat" description="ANK" evidence="7">
    <location>
        <begin position="32"/>
        <end position="64"/>
    </location>
</feature>
<dbReference type="Proteomes" id="UP001180020">
    <property type="component" value="Unassembled WGS sequence"/>
</dbReference>
<evidence type="ECO:0000313" key="11">
    <source>
        <dbReference type="Proteomes" id="UP001180020"/>
    </source>
</evidence>
<feature type="domain" description="PGG" evidence="9">
    <location>
        <begin position="412"/>
        <end position="519"/>
    </location>
</feature>
<keyword evidence="3" id="KW-0677">Repeat</keyword>
<dbReference type="Pfam" id="PF13962">
    <property type="entry name" value="PGG"/>
    <property type="match status" value="1"/>
</dbReference>
<keyword evidence="4 8" id="KW-1133">Transmembrane helix</keyword>
<proteinExistence type="predicted"/>
<keyword evidence="2 8" id="KW-0812">Transmembrane</keyword>
<dbReference type="PROSITE" id="PS50297">
    <property type="entry name" value="ANK_REP_REGION"/>
    <property type="match status" value="5"/>
</dbReference>
<dbReference type="PANTHER" id="PTHR24186">
    <property type="entry name" value="PROTEIN PHOSPHATASE 1 REGULATORY SUBUNIT"/>
    <property type="match status" value="1"/>
</dbReference>
<feature type="repeat" description="ANK" evidence="7">
    <location>
        <begin position="216"/>
        <end position="237"/>
    </location>
</feature>
<feature type="repeat" description="ANK" evidence="7">
    <location>
        <begin position="148"/>
        <end position="170"/>
    </location>
</feature>
<evidence type="ECO:0000256" key="5">
    <source>
        <dbReference type="ARBA" id="ARBA00023043"/>
    </source>
</evidence>
<dbReference type="PANTHER" id="PTHR24186:SF50">
    <property type="entry name" value="ANKYRIN REPEAT-CONTAINING PROTEIN ITN1-LIKE ISOFORM X1"/>
    <property type="match status" value="1"/>
</dbReference>
<keyword evidence="6 8" id="KW-0472">Membrane</keyword>
<evidence type="ECO:0000256" key="2">
    <source>
        <dbReference type="ARBA" id="ARBA00022692"/>
    </source>
</evidence>
<keyword evidence="11" id="KW-1185">Reference proteome</keyword>
<feature type="transmembrane region" description="Helical" evidence="8">
    <location>
        <begin position="525"/>
        <end position="548"/>
    </location>
</feature>
<dbReference type="SUPFAM" id="SSF48403">
    <property type="entry name" value="Ankyrin repeat"/>
    <property type="match status" value="1"/>
</dbReference>
<name>A0AAV9DS20_ACOCL</name>
<dbReference type="AlphaFoldDB" id="A0AAV9DS20"/>
<reference evidence="10" key="1">
    <citation type="journal article" date="2023" name="Nat. Commun.">
        <title>Diploid and tetraploid genomes of Acorus and the evolution of monocots.</title>
        <authorList>
            <person name="Ma L."/>
            <person name="Liu K.W."/>
            <person name="Li Z."/>
            <person name="Hsiao Y.Y."/>
            <person name="Qi Y."/>
            <person name="Fu T."/>
            <person name="Tang G.D."/>
            <person name="Zhang D."/>
            <person name="Sun W.H."/>
            <person name="Liu D.K."/>
            <person name="Li Y."/>
            <person name="Chen G.Z."/>
            <person name="Liu X.D."/>
            <person name="Liao X.Y."/>
            <person name="Jiang Y.T."/>
            <person name="Yu X."/>
            <person name="Hao Y."/>
            <person name="Huang J."/>
            <person name="Zhao X.W."/>
            <person name="Ke S."/>
            <person name="Chen Y.Y."/>
            <person name="Wu W.L."/>
            <person name="Hsu J.L."/>
            <person name="Lin Y.F."/>
            <person name="Huang M.D."/>
            <person name="Li C.Y."/>
            <person name="Huang L."/>
            <person name="Wang Z.W."/>
            <person name="Zhao X."/>
            <person name="Zhong W.Y."/>
            <person name="Peng D.H."/>
            <person name="Ahmad S."/>
            <person name="Lan S."/>
            <person name="Zhang J.S."/>
            <person name="Tsai W.C."/>
            <person name="Van de Peer Y."/>
            <person name="Liu Z.J."/>
        </authorList>
    </citation>
    <scope>NUCLEOTIDE SEQUENCE</scope>
    <source>
        <strain evidence="10">CP</strain>
    </source>
</reference>
<comment type="caution">
    <text evidence="10">The sequence shown here is derived from an EMBL/GenBank/DDBJ whole genome shotgun (WGS) entry which is preliminary data.</text>
</comment>
<feature type="repeat" description="ANK" evidence="7">
    <location>
        <begin position="320"/>
        <end position="353"/>
    </location>
</feature>
<dbReference type="InterPro" id="IPR036770">
    <property type="entry name" value="Ankyrin_rpt-contain_sf"/>
</dbReference>
<dbReference type="EMBL" id="JAUJYO010000011">
    <property type="protein sequence ID" value="KAK1304033.1"/>
    <property type="molecule type" value="Genomic_DNA"/>
</dbReference>
<feature type="transmembrane region" description="Helical" evidence="8">
    <location>
        <begin position="460"/>
        <end position="483"/>
    </location>
</feature>
<sequence length="557" mass="61684">MKLELYEAARIGDVQYLNKTTETETLLSITPQGNTALHIAARLGHVEFAKALLRRCDSLLTRTNDDDENPLHFAAKAGHGNVAEALIAHAETRPDDPETEVRGVAVITRAKNQEGDTPLHEAVREGYVEVALKLLGWDKAAADEANHAGKTPLHFAARGGFYNVVDKMLNVVVAPALPKETVAHTPLHEAVMGGHEDVVALLLNRRNDMIAVVDDKGHTALHYAAQKDNGQMVDMLLALDHSLAYIRNSEVPPPLHIAAAYNSKSAITELLKWCPDAAEQLDENKMTALHIAIMHGSLHALRTLLKMIKLEEIVNKGDNDRNTPLHVAAKNLRIQSMMELLEDNRIDVRLANKNGETARDIIESHKEIDPYQVYIRKQLMKREAGLSRERQNPELSREAWPSKRKMMPAVDEQFKSTAGTYTLVAALIATVTFAAFFTMPGGYSQTNGTAIHTKHAAFKVFVVSNTVATCSSLVVVFCFIWAWKDPVMFKLSQLMWGHRLTVVACLAMLVSLMMAVYVVVAEQCLWLAVMVIFICCVSPVVVCVILGWDVVFVPYPN</sequence>
<gene>
    <name evidence="10" type="ORF">QJS10_CPB11g01201</name>
</gene>
<dbReference type="Gene3D" id="1.25.40.20">
    <property type="entry name" value="Ankyrin repeat-containing domain"/>
    <property type="match status" value="4"/>
</dbReference>
<evidence type="ECO:0000256" key="7">
    <source>
        <dbReference type="PROSITE-ProRule" id="PRU00023"/>
    </source>
</evidence>
<dbReference type="SMART" id="SM00248">
    <property type="entry name" value="ANK"/>
    <property type="match status" value="9"/>
</dbReference>
<evidence type="ECO:0000256" key="4">
    <source>
        <dbReference type="ARBA" id="ARBA00022989"/>
    </source>
</evidence>
<keyword evidence="5 7" id="KW-0040">ANK repeat</keyword>
<reference evidence="10" key="2">
    <citation type="submission" date="2023-06" db="EMBL/GenBank/DDBJ databases">
        <authorList>
            <person name="Ma L."/>
            <person name="Liu K.-W."/>
            <person name="Li Z."/>
            <person name="Hsiao Y.-Y."/>
            <person name="Qi Y."/>
            <person name="Fu T."/>
            <person name="Tang G."/>
            <person name="Zhang D."/>
            <person name="Sun W.-H."/>
            <person name="Liu D.-K."/>
            <person name="Li Y."/>
            <person name="Chen G.-Z."/>
            <person name="Liu X.-D."/>
            <person name="Liao X.-Y."/>
            <person name="Jiang Y.-T."/>
            <person name="Yu X."/>
            <person name="Hao Y."/>
            <person name="Huang J."/>
            <person name="Zhao X.-W."/>
            <person name="Ke S."/>
            <person name="Chen Y.-Y."/>
            <person name="Wu W.-L."/>
            <person name="Hsu J.-L."/>
            <person name="Lin Y.-F."/>
            <person name="Huang M.-D."/>
            <person name="Li C.-Y."/>
            <person name="Huang L."/>
            <person name="Wang Z.-W."/>
            <person name="Zhao X."/>
            <person name="Zhong W.-Y."/>
            <person name="Peng D.-H."/>
            <person name="Ahmad S."/>
            <person name="Lan S."/>
            <person name="Zhang J.-S."/>
            <person name="Tsai W.-C."/>
            <person name="Van De Peer Y."/>
            <person name="Liu Z.-J."/>
        </authorList>
    </citation>
    <scope>NUCLEOTIDE SEQUENCE</scope>
    <source>
        <strain evidence="10">CP</strain>
        <tissue evidence="10">Leaves</tissue>
    </source>
</reference>
<comment type="subcellular location">
    <subcellularLocation>
        <location evidence="1">Membrane</location>
        <topology evidence="1">Multi-pass membrane protein</topology>
    </subcellularLocation>
</comment>
<evidence type="ECO:0000256" key="8">
    <source>
        <dbReference type="SAM" id="Phobius"/>
    </source>
</evidence>
<evidence type="ECO:0000256" key="3">
    <source>
        <dbReference type="ARBA" id="ARBA00022737"/>
    </source>
</evidence>